<organism evidence="2 3">
    <name type="scientific">Novosphingobium endophyticum</name>
    <dbReference type="NCBI Taxonomy" id="1955250"/>
    <lineage>
        <taxon>Bacteria</taxon>
        <taxon>Pseudomonadati</taxon>
        <taxon>Pseudomonadota</taxon>
        <taxon>Alphaproteobacteria</taxon>
        <taxon>Sphingomonadales</taxon>
        <taxon>Sphingomonadaceae</taxon>
        <taxon>Novosphingobium</taxon>
    </lineage>
</organism>
<dbReference type="PANTHER" id="PTHR10605:SF56">
    <property type="entry name" value="BIFUNCTIONAL HEPARAN SULFATE N-DEACETYLASE_N-SULFOTRANSFERASE"/>
    <property type="match status" value="1"/>
</dbReference>
<protein>
    <recommendedName>
        <fullName evidence="4">Sulfotransferase</fullName>
    </recommendedName>
</protein>
<gene>
    <name evidence="2" type="ORF">GCM10011494_35290</name>
</gene>
<accession>A0A916TVZ6</accession>
<sequence>MNIGRARRAIGCNSHTVQRGRHIWSASTAELFADLSQRPSAEACRSTLAPNLFVIGASKSGSSALHAYLKPHPDICKSSEKEPCFFVDQSELEAAWPIMARQPCSHDWDAYLQLWQGGENARYRGEGSVYYSQAPHRSNVPARIAAACPDARILCTVREPVTRAIGHYWQRFKELQEALPLETAVRQNPLYRDTSDYALQLRAYLEHFDSAQIHVVVAEELRANRREVLAGVLQWLGLDPYEYDDRQLTERHRSPPTSRRQRFPLVRRLRDSALWSAARRRLPEAVVSRLRAASTVSFEKSRVDDSGARRYLADYLAPRRAEFEQMIGRHISAWDPAR</sequence>
<comment type="caution">
    <text evidence="2">The sequence shown here is derived from an EMBL/GenBank/DDBJ whole genome shotgun (WGS) entry which is preliminary data.</text>
</comment>
<name>A0A916TVZ6_9SPHN</name>
<dbReference type="InterPro" id="IPR027417">
    <property type="entry name" value="P-loop_NTPase"/>
</dbReference>
<evidence type="ECO:0000313" key="3">
    <source>
        <dbReference type="Proteomes" id="UP000608154"/>
    </source>
</evidence>
<evidence type="ECO:0008006" key="4">
    <source>
        <dbReference type="Google" id="ProtNLM"/>
    </source>
</evidence>
<dbReference type="AlphaFoldDB" id="A0A916TVZ6"/>
<dbReference type="Pfam" id="PF13469">
    <property type="entry name" value="Sulfotransfer_3"/>
    <property type="match status" value="1"/>
</dbReference>
<dbReference type="PANTHER" id="PTHR10605">
    <property type="entry name" value="HEPARAN SULFATE SULFOTRANSFERASE"/>
    <property type="match status" value="1"/>
</dbReference>
<evidence type="ECO:0000256" key="1">
    <source>
        <dbReference type="ARBA" id="ARBA00022679"/>
    </source>
</evidence>
<keyword evidence="1" id="KW-0808">Transferase</keyword>
<dbReference type="EMBL" id="BMHK01000037">
    <property type="protein sequence ID" value="GGC13386.1"/>
    <property type="molecule type" value="Genomic_DNA"/>
</dbReference>
<dbReference type="SUPFAM" id="SSF52540">
    <property type="entry name" value="P-loop containing nucleoside triphosphate hydrolases"/>
    <property type="match status" value="1"/>
</dbReference>
<keyword evidence="3" id="KW-1185">Reference proteome</keyword>
<dbReference type="RefSeq" id="WP_229736471.1">
    <property type="nucleotide sequence ID" value="NZ_BMHK01000037.1"/>
</dbReference>
<dbReference type="Gene3D" id="3.40.50.300">
    <property type="entry name" value="P-loop containing nucleotide triphosphate hydrolases"/>
    <property type="match status" value="1"/>
</dbReference>
<dbReference type="Proteomes" id="UP000608154">
    <property type="component" value="Unassembled WGS sequence"/>
</dbReference>
<reference evidence="2" key="1">
    <citation type="journal article" date="2014" name="Int. J. Syst. Evol. Microbiol.">
        <title>Complete genome sequence of Corynebacterium casei LMG S-19264T (=DSM 44701T), isolated from a smear-ripened cheese.</title>
        <authorList>
            <consortium name="US DOE Joint Genome Institute (JGI-PGF)"/>
            <person name="Walter F."/>
            <person name="Albersmeier A."/>
            <person name="Kalinowski J."/>
            <person name="Ruckert C."/>
        </authorList>
    </citation>
    <scope>NUCLEOTIDE SEQUENCE</scope>
    <source>
        <strain evidence="2">CGMCC 1.15095</strain>
    </source>
</reference>
<dbReference type="GO" id="GO:0008146">
    <property type="term" value="F:sulfotransferase activity"/>
    <property type="evidence" value="ECO:0007669"/>
    <property type="project" value="InterPro"/>
</dbReference>
<proteinExistence type="predicted"/>
<dbReference type="InterPro" id="IPR037359">
    <property type="entry name" value="NST/OST"/>
</dbReference>
<evidence type="ECO:0000313" key="2">
    <source>
        <dbReference type="EMBL" id="GGC13386.1"/>
    </source>
</evidence>
<reference evidence="2" key="2">
    <citation type="submission" date="2020-09" db="EMBL/GenBank/DDBJ databases">
        <authorList>
            <person name="Sun Q."/>
            <person name="Zhou Y."/>
        </authorList>
    </citation>
    <scope>NUCLEOTIDE SEQUENCE</scope>
    <source>
        <strain evidence="2">CGMCC 1.15095</strain>
    </source>
</reference>